<evidence type="ECO:0000313" key="2">
    <source>
        <dbReference type="EMBL" id="KAG5597764.1"/>
    </source>
</evidence>
<dbReference type="Proteomes" id="UP000824120">
    <property type="component" value="Chromosome 7"/>
</dbReference>
<sequence>MKDGSSWIICLKGSIRRDSYDRFHQEFFTSVVNWERLGYCLRGRFLGIMIFPKKKRCVDINLAYGHLHVWGPIRVTIVPMILAEMFRSLSLCSRGYDHFKEVTYCRKFGRWNTFIKGMQKMTPVEPYDKIRSHATRLGMWDAPNDVDGWRFSDPPHGNRDSMAARKNSIEKDHLLWYKDGSATFLTRHGVESRCTPKYYTWFMIGEFSLGLAMRESWDGGRPREEDPREPTEEMKKIRKKTRKKIRRRSARRSRGPGPKRPEEETYHPTMAAKGLQSITSGPYYNVGEDDDAPTW</sequence>
<proteinExistence type="predicted"/>
<dbReference type="EMBL" id="JACXVP010000007">
    <property type="protein sequence ID" value="KAG5597764.1"/>
    <property type="molecule type" value="Genomic_DNA"/>
</dbReference>
<evidence type="ECO:0000256" key="1">
    <source>
        <dbReference type="SAM" id="MobiDB-lite"/>
    </source>
</evidence>
<organism evidence="2 3">
    <name type="scientific">Solanum commersonii</name>
    <name type="common">Commerson's wild potato</name>
    <name type="synonym">Commerson's nightshade</name>
    <dbReference type="NCBI Taxonomy" id="4109"/>
    <lineage>
        <taxon>Eukaryota</taxon>
        <taxon>Viridiplantae</taxon>
        <taxon>Streptophyta</taxon>
        <taxon>Embryophyta</taxon>
        <taxon>Tracheophyta</taxon>
        <taxon>Spermatophyta</taxon>
        <taxon>Magnoliopsida</taxon>
        <taxon>eudicotyledons</taxon>
        <taxon>Gunneridae</taxon>
        <taxon>Pentapetalae</taxon>
        <taxon>asterids</taxon>
        <taxon>lamiids</taxon>
        <taxon>Solanales</taxon>
        <taxon>Solanaceae</taxon>
        <taxon>Solanoideae</taxon>
        <taxon>Solaneae</taxon>
        <taxon>Solanum</taxon>
    </lineage>
</organism>
<gene>
    <name evidence="2" type="ORF">H5410_038996</name>
</gene>
<feature type="region of interest" description="Disordered" evidence="1">
    <location>
        <begin position="217"/>
        <end position="295"/>
    </location>
</feature>
<name>A0A9J5YET6_SOLCO</name>
<dbReference type="OrthoDB" id="1430424at2759"/>
<dbReference type="AlphaFoldDB" id="A0A9J5YET6"/>
<accession>A0A9J5YET6</accession>
<reference evidence="2 3" key="1">
    <citation type="submission" date="2020-09" db="EMBL/GenBank/DDBJ databases">
        <title>De no assembly of potato wild relative species, Solanum commersonii.</title>
        <authorList>
            <person name="Cho K."/>
        </authorList>
    </citation>
    <scope>NUCLEOTIDE SEQUENCE [LARGE SCALE GENOMIC DNA]</scope>
    <source>
        <strain evidence="2">LZ3.2</strain>
        <tissue evidence="2">Leaf</tissue>
    </source>
</reference>
<evidence type="ECO:0000313" key="3">
    <source>
        <dbReference type="Proteomes" id="UP000824120"/>
    </source>
</evidence>
<feature type="compositionally biased region" description="Basic residues" evidence="1">
    <location>
        <begin position="236"/>
        <end position="254"/>
    </location>
</feature>
<protein>
    <submittedName>
        <fullName evidence="2">Uncharacterized protein</fullName>
    </submittedName>
</protein>
<comment type="caution">
    <text evidence="2">The sequence shown here is derived from an EMBL/GenBank/DDBJ whole genome shotgun (WGS) entry which is preliminary data.</text>
</comment>
<feature type="compositionally biased region" description="Basic and acidic residues" evidence="1">
    <location>
        <begin position="217"/>
        <end position="235"/>
    </location>
</feature>
<keyword evidence="3" id="KW-1185">Reference proteome</keyword>